<dbReference type="EMBL" id="JADFFL010000001">
    <property type="protein sequence ID" value="MBE9660360.1"/>
    <property type="molecule type" value="Genomic_DNA"/>
</dbReference>
<feature type="signal peptide" evidence="2">
    <location>
        <begin position="1"/>
        <end position="20"/>
    </location>
</feature>
<gene>
    <name evidence="3" type="ORF">IRJ16_00540</name>
</gene>
<dbReference type="Proteomes" id="UP000622475">
    <property type="component" value="Unassembled WGS sequence"/>
</dbReference>
<accession>A0A929KXA3</accession>
<proteinExistence type="predicted"/>
<protein>
    <recommendedName>
        <fullName evidence="5">Tetratricopeptide repeat protein</fullName>
    </recommendedName>
</protein>
<reference evidence="3" key="1">
    <citation type="submission" date="2020-10" db="EMBL/GenBank/DDBJ databases">
        <title>Mucilaginibacter mali sp. nov., isolated from rhizosphere soil of apple orchard.</title>
        <authorList>
            <person name="Lee J.-S."/>
            <person name="Kim H.S."/>
            <person name="Kim J.-S."/>
        </authorList>
    </citation>
    <scope>NUCLEOTIDE SEQUENCE</scope>
    <source>
        <strain evidence="3">KCTC 22746</strain>
    </source>
</reference>
<dbReference type="Gene3D" id="1.25.40.10">
    <property type="entry name" value="Tetratricopeptide repeat domain"/>
    <property type="match status" value="2"/>
</dbReference>
<feature type="region of interest" description="Disordered" evidence="1">
    <location>
        <begin position="298"/>
        <end position="331"/>
    </location>
</feature>
<feature type="compositionally biased region" description="Low complexity" evidence="1">
    <location>
        <begin position="313"/>
        <end position="331"/>
    </location>
</feature>
<dbReference type="AlphaFoldDB" id="A0A929KXA3"/>
<dbReference type="InterPro" id="IPR011990">
    <property type="entry name" value="TPR-like_helical_dom_sf"/>
</dbReference>
<name>A0A929KXA3_9SPHI</name>
<evidence type="ECO:0000313" key="3">
    <source>
        <dbReference type="EMBL" id="MBE9660360.1"/>
    </source>
</evidence>
<keyword evidence="2" id="KW-0732">Signal</keyword>
<keyword evidence="4" id="KW-1185">Reference proteome</keyword>
<dbReference type="SUPFAM" id="SSF48452">
    <property type="entry name" value="TPR-like"/>
    <property type="match status" value="1"/>
</dbReference>
<evidence type="ECO:0008006" key="5">
    <source>
        <dbReference type="Google" id="ProtNLM"/>
    </source>
</evidence>
<organism evidence="3 4">
    <name type="scientific">Mucilaginibacter myungsuensis</name>
    <dbReference type="NCBI Taxonomy" id="649104"/>
    <lineage>
        <taxon>Bacteria</taxon>
        <taxon>Pseudomonadati</taxon>
        <taxon>Bacteroidota</taxon>
        <taxon>Sphingobacteriia</taxon>
        <taxon>Sphingobacteriales</taxon>
        <taxon>Sphingobacteriaceae</taxon>
        <taxon>Mucilaginibacter</taxon>
    </lineage>
</organism>
<evidence type="ECO:0000256" key="1">
    <source>
        <dbReference type="SAM" id="MobiDB-lite"/>
    </source>
</evidence>
<feature type="compositionally biased region" description="Basic and acidic residues" evidence="1">
    <location>
        <begin position="298"/>
        <end position="308"/>
    </location>
</feature>
<sequence length="468" mass="51416">MNIKFLTTGLLGLATMTAVAQNSELTSAQNDLNKYETMKTQQTMAKLAISALDNAKSSIDKASVHEKTATLPKTFALRAGIYAALALNDDKPESSKKLFATSDEALKKAKELDTKGEFKVIVENAGINLAQYSMNSGVKEYEAKNFEAAYKSFDHYRTLRPEDTTAIYYTGLAASNYQNYDAAIANYTKLLTTGYSQKEGVYSDVTNFYLQKKTNADSLSALKTLEEAIAKYPKQLDFNRFLIDLNLRMGKQREVLGKIESALAADPKNKTYYQYAGLLYTQIGDEANNKLMSLKDAAEAKRKEDNKKAATTAGKPKVTPKGAKAPAAAAAPAKAEGTDFAASIATQTQIRDENLKKAEDTYRKLLEIDPNDYDGLLNLGYVLNIPAIELYYAAPKIPIENAKEFAATEKKSAELFEIAKPFLLKAVEMKPNDVSALNNLRNYYIGTKNTAKATEIKQKIEAAKAAGK</sequence>
<evidence type="ECO:0000313" key="4">
    <source>
        <dbReference type="Proteomes" id="UP000622475"/>
    </source>
</evidence>
<evidence type="ECO:0000256" key="2">
    <source>
        <dbReference type="SAM" id="SignalP"/>
    </source>
</evidence>
<feature type="chain" id="PRO_5038082497" description="Tetratricopeptide repeat protein" evidence="2">
    <location>
        <begin position="21"/>
        <end position="468"/>
    </location>
</feature>
<comment type="caution">
    <text evidence="3">The sequence shown here is derived from an EMBL/GenBank/DDBJ whole genome shotgun (WGS) entry which is preliminary data.</text>
</comment>
<dbReference type="RefSeq" id="WP_194109565.1">
    <property type="nucleotide sequence ID" value="NZ_JADFFL010000001.1"/>
</dbReference>